<name>A0ABR2GZI7_9EUKA</name>
<reference evidence="2 3" key="1">
    <citation type="submission" date="2024-04" db="EMBL/GenBank/DDBJ databases">
        <title>Tritrichomonas musculus Genome.</title>
        <authorList>
            <person name="Alves-Ferreira E."/>
            <person name="Grigg M."/>
            <person name="Lorenzi H."/>
            <person name="Galac M."/>
        </authorList>
    </citation>
    <scope>NUCLEOTIDE SEQUENCE [LARGE SCALE GENOMIC DNA]</scope>
    <source>
        <strain evidence="2 3">EAF2021</strain>
    </source>
</reference>
<dbReference type="SMART" id="SM00219">
    <property type="entry name" value="TyrKc"/>
    <property type="match status" value="1"/>
</dbReference>
<accession>A0ABR2GZI7</accession>
<dbReference type="InterPro" id="IPR051681">
    <property type="entry name" value="Ser/Thr_Kinases-Pseudokinases"/>
</dbReference>
<evidence type="ECO:0000313" key="3">
    <source>
        <dbReference type="Proteomes" id="UP001470230"/>
    </source>
</evidence>
<keyword evidence="3" id="KW-1185">Reference proteome</keyword>
<dbReference type="InterPro" id="IPR011009">
    <property type="entry name" value="Kinase-like_dom_sf"/>
</dbReference>
<evidence type="ECO:0000313" key="2">
    <source>
        <dbReference type="EMBL" id="KAK8839306.1"/>
    </source>
</evidence>
<sequence>MIITEYCSNGTLEDMLRNNPSKLDDTAKLIIIYGVANCLLYLHSHNIVHNCISTKNIILDDELHPKLFNFNSSKNIKNKDKESDKDDEEEIYFPEINIFERNGRYIPPEIYGRNKCSMSSDIYSFSIVVYEMLSGELAYSDIYELIDKKNKERLPTNKGNINDHLYEIISDQNSPQVFNINKYLNEHIGIDHVLNIDDYIKDQKLEQNNGSECFKIKHKENQGEFFGKEPINEYPKEVNILSKLDHPSILSFIGYSPRNFKNKPHPVIVTEFASCGTLEDAIELENNNLSKDGWNDTKKLINIYGIASSLQYLHSLNIIHRDLRPSNVLLDDSLFPKLADFGLSKEITDENIESKISSGFKGTPAYAAPEIWNNNKYTKACDVYAFAFTVFEIITSQKCFPDIKGFYDLYKQVVLNNKRPKFEYPIHDCYQKLIKDCWSANPENRPSFDEIIHELETNPDFITDCVDKDEFLDYVDMIHQKNNVNNDIPMKLKQNNEAEYCNESCKRKSYIERDKVSEIDSQNMKIDEKVTEDDV</sequence>
<dbReference type="PROSITE" id="PS50011">
    <property type="entry name" value="PROTEIN_KINASE_DOM"/>
    <property type="match status" value="2"/>
</dbReference>
<organism evidence="2 3">
    <name type="scientific">Tritrichomonas musculus</name>
    <dbReference type="NCBI Taxonomy" id="1915356"/>
    <lineage>
        <taxon>Eukaryota</taxon>
        <taxon>Metamonada</taxon>
        <taxon>Parabasalia</taxon>
        <taxon>Tritrichomonadida</taxon>
        <taxon>Tritrichomonadidae</taxon>
        <taxon>Tritrichomonas</taxon>
    </lineage>
</organism>
<dbReference type="InterPro" id="IPR000719">
    <property type="entry name" value="Prot_kinase_dom"/>
</dbReference>
<comment type="caution">
    <text evidence="2">The sequence shown here is derived from an EMBL/GenBank/DDBJ whole genome shotgun (WGS) entry which is preliminary data.</text>
</comment>
<feature type="domain" description="Protein kinase" evidence="1">
    <location>
        <begin position="1"/>
        <end position="169"/>
    </location>
</feature>
<dbReference type="Proteomes" id="UP001470230">
    <property type="component" value="Unassembled WGS sequence"/>
</dbReference>
<dbReference type="InterPro" id="IPR001245">
    <property type="entry name" value="Ser-Thr/Tyr_kinase_cat_dom"/>
</dbReference>
<dbReference type="SUPFAM" id="SSF56112">
    <property type="entry name" value="Protein kinase-like (PK-like)"/>
    <property type="match status" value="2"/>
</dbReference>
<protein>
    <recommendedName>
        <fullName evidence="1">Protein kinase domain-containing protein</fullName>
    </recommendedName>
</protein>
<dbReference type="EMBL" id="JAPFFF010000052">
    <property type="protein sequence ID" value="KAK8839306.1"/>
    <property type="molecule type" value="Genomic_DNA"/>
</dbReference>
<dbReference type="Gene3D" id="1.10.510.10">
    <property type="entry name" value="Transferase(Phosphotransferase) domain 1"/>
    <property type="match status" value="2"/>
</dbReference>
<gene>
    <name evidence="2" type="ORF">M9Y10_032239</name>
</gene>
<dbReference type="PROSITE" id="PS00109">
    <property type="entry name" value="PROTEIN_KINASE_TYR"/>
    <property type="match status" value="1"/>
</dbReference>
<dbReference type="Pfam" id="PF07714">
    <property type="entry name" value="PK_Tyr_Ser-Thr"/>
    <property type="match status" value="2"/>
</dbReference>
<evidence type="ECO:0000259" key="1">
    <source>
        <dbReference type="PROSITE" id="PS50011"/>
    </source>
</evidence>
<dbReference type="InterPro" id="IPR020635">
    <property type="entry name" value="Tyr_kinase_cat_dom"/>
</dbReference>
<feature type="domain" description="Protein kinase" evidence="1">
    <location>
        <begin position="163"/>
        <end position="461"/>
    </location>
</feature>
<dbReference type="PANTHER" id="PTHR44329">
    <property type="entry name" value="SERINE/THREONINE-PROTEIN KINASE TNNI3K-RELATED"/>
    <property type="match status" value="1"/>
</dbReference>
<proteinExistence type="predicted"/>
<dbReference type="InterPro" id="IPR008266">
    <property type="entry name" value="Tyr_kinase_AS"/>
</dbReference>
<dbReference type="PRINTS" id="PR00109">
    <property type="entry name" value="TYRKINASE"/>
</dbReference>